<organism evidence="1 2">
    <name type="scientific">Streblomastix strix</name>
    <dbReference type="NCBI Taxonomy" id="222440"/>
    <lineage>
        <taxon>Eukaryota</taxon>
        <taxon>Metamonada</taxon>
        <taxon>Preaxostyla</taxon>
        <taxon>Oxymonadida</taxon>
        <taxon>Streblomastigidae</taxon>
        <taxon>Streblomastix</taxon>
    </lineage>
</organism>
<sequence>MTYEFDHSEKQFNKTNQYIVNQDWQTTHVLLAQLSIQDDDDRQVHAMFIKDIDRVVGGYLCKKCNQKLFNRTSAHFGRDLKTHLESCKEPDQQKHPKLDKLSQPFMSYLKSNKTIQKLFATETVEEHQREAQDQSDESIYAQLLPLSIVIGTQINNKIQSKYIDIRTQDFMSKFIEQMWELANKVQGANLACEPVVEFYNENEQQKHQSTIHQVAIFGFNSKYNACLGSTIQQKQVTIRHVDNQFELVFKDVLIFIPPTTLDNFVHKYGNGTKLTKGKFPHGSFNSNNVNQFLSSTKPFKNEDFYNQISRKNISDKDYQEYVEDFVSLDANGNRKFMDRWAYLEFYNIRDVQCIQINQVQLCMGRL</sequence>
<gene>
    <name evidence="1" type="ORF">EZS28_043948</name>
</gene>
<dbReference type="Proteomes" id="UP000324800">
    <property type="component" value="Unassembled WGS sequence"/>
</dbReference>
<dbReference type="AlphaFoldDB" id="A0A5J4TT55"/>
<comment type="caution">
    <text evidence="1">The sequence shown here is derived from an EMBL/GenBank/DDBJ whole genome shotgun (WGS) entry which is preliminary data.</text>
</comment>
<evidence type="ECO:0000313" key="2">
    <source>
        <dbReference type="Proteomes" id="UP000324800"/>
    </source>
</evidence>
<proteinExistence type="predicted"/>
<name>A0A5J4TT55_9EUKA</name>
<reference evidence="1 2" key="1">
    <citation type="submission" date="2019-03" db="EMBL/GenBank/DDBJ databases">
        <title>Single cell metagenomics reveals metabolic interactions within the superorganism composed of flagellate Streblomastix strix and complex community of Bacteroidetes bacteria on its surface.</title>
        <authorList>
            <person name="Treitli S.C."/>
            <person name="Kolisko M."/>
            <person name="Husnik F."/>
            <person name="Keeling P."/>
            <person name="Hampl V."/>
        </authorList>
    </citation>
    <scope>NUCLEOTIDE SEQUENCE [LARGE SCALE GENOMIC DNA]</scope>
    <source>
        <strain evidence="1">ST1C</strain>
    </source>
</reference>
<protein>
    <submittedName>
        <fullName evidence="1">Uncharacterized protein</fullName>
    </submittedName>
</protein>
<evidence type="ECO:0000313" key="1">
    <source>
        <dbReference type="EMBL" id="KAA6360525.1"/>
    </source>
</evidence>
<accession>A0A5J4TT55</accession>
<dbReference type="EMBL" id="SNRW01026816">
    <property type="protein sequence ID" value="KAA6360525.1"/>
    <property type="molecule type" value="Genomic_DNA"/>
</dbReference>